<protein>
    <recommendedName>
        <fullName evidence="3">DUF3052 domain-containing protein</fullName>
    </recommendedName>
</protein>
<gene>
    <name evidence="1" type="ORF">I6H83_03640</name>
</gene>
<name>A0A7T4GIP9_BREDI</name>
<dbReference type="RefSeq" id="WP_198478748.1">
    <property type="nucleotide sequence ID" value="NZ_BJNC01000007.1"/>
</dbReference>
<accession>A0A7T4GIP9</accession>
<dbReference type="EMBL" id="CP066026">
    <property type="protein sequence ID" value="QQB89548.1"/>
    <property type="molecule type" value="Genomic_DNA"/>
</dbReference>
<evidence type="ECO:0008006" key="3">
    <source>
        <dbReference type="Google" id="ProtNLM"/>
    </source>
</evidence>
<reference evidence="1 2" key="1">
    <citation type="submission" date="2020-12" db="EMBL/GenBank/DDBJ databases">
        <title>FDA dAtabase for Regulatory Grade micrObial Sequences (FDA-ARGOS): Supporting development and validation of Infectious Disease Dx tests.</title>
        <authorList>
            <person name="Kerrigan L."/>
            <person name="Long C."/>
            <person name="Tallon L."/>
            <person name="Sadzewicz L."/>
            <person name="Zhao X."/>
            <person name="Boylan J."/>
            <person name="Ott S."/>
            <person name="Bowen H."/>
            <person name="Vavikolanu K."/>
            <person name="Mehta A."/>
            <person name="Aluvathingal J."/>
            <person name="Nadendla S."/>
            <person name="Yan Y."/>
            <person name="Sichtig H."/>
        </authorList>
    </citation>
    <scope>NUCLEOTIDE SEQUENCE [LARGE SCALE GENOMIC DNA]</scope>
    <source>
        <strain evidence="1 2">FDAARGOS_1026</strain>
    </source>
</reference>
<sequence length="139" mass="15664">MRTVAEKMGLRAGSRAYFIGAPSDAHAAMKLPELEIPSSLDGMFDHIHLFVLTASDLNEQFPTLRNHVAPKGRLWVSWPKGKQNRTDLNIREVIRIGYQHGMVENTALSFNEVWSALKFTMPIPGRRYNNNYGALPDPS</sequence>
<proteinExistence type="predicted"/>
<keyword evidence="2" id="KW-1185">Reference proteome</keyword>
<dbReference type="Proteomes" id="UP000596117">
    <property type="component" value="Chromosome"/>
</dbReference>
<organism evidence="1 2">
    <name type="scientific">Brevundimonas diminuta</name>
    <name type="common">Pseudomonas diminuta</name>
    <dbReference type="NCBI Taxonomy" id="293"/>
    <lineage>
        <taxon>Bacteria</taxon>
        <taxon>Pseudomonadati</taxon>
        <taxon>Pseudomonadota</taxon>
        <taxon>Alphaproteobacteria</taxon>
        <taxon>Caulobacterales</taxon>
        <taxon>Caulobacteraceae</taxon>
        <taxon>Brevundimonas</taxon>
    </lineage>
</organism>
<evidence type="ECO:0000313" key="2">
    <source>
        <dbReference type="Proteomes" id="UP000596117"/>
    </source>
</evidence>
<evidence type="ECO:0000313" key="1">
    <source>
        <dbReference type="EMBL" id="QQB89548.1"/>
    </source>
</evidence>